<name>A0A5C5FT99_9BASI</name>
<sequence length="357" mass="36523">MTPSSTKHILQKGAACSTCKARKVRCDAAQPSCTACRRSARFRGDDPLAVVCSYTATRRCGPAPGSSPEAAHVKESKARLAPAPSYVFASEAAPSELPTASPRGDEHSSPASWVASAPSVASLQPSTSPSRLNPSTSTSPSLEAMASAPHLAPRRFVLPAPIPLAPASLQAPSFVDQPCFSAPQPDSALDFAPAPASASSHSAGFLASMPCPYCPVDESTSSKAPSLVSSSSPEPSSHWVSSPSSSLDSFTWSDEQLGTPSSEASLAGSPSFSLCDDLDYALAAIAASDLPPALDGDLLLPATPAFYSPLDPFAFAFSDSSCVRSAEVGAKQASLDGVFLPSAHDGQATLALPLFGL</sequence>
<feature type="domain" description="Zn(2)-C6 fungal-type" evidence="2">
    <location>
        <begin position="15"/>
        <end position="54"/>
    </location>
</feature>
<dbReference type="InterPro" id="IPR036864">
    <property type="entry name" value="Zn2-C6_fun-type_DNA-bd_sf"/>
</dbReference>
<reference evidence="3 4" key="1">
    <citation type="submission" date="2019-03" db="EMBL/GenBank/DDBJ databases">
        <title>Rhodosporidium diobovatum UCD-FST 08-225 genome sequencing, assembly, and annotation.</title>
        <authorList>
            <person name="Fakankun I.U."/>
            <person name="Fristensky B."/>
            <person name="Levin D.B."/>
        </authorList>
    </citation>
    <scope>NUCLEOTIDE SEQUENCE [LARGE SCALE GENOMIC DNA]</scope>
    <source>
        <strain evidence="3 4">UCD-FST 08-225</strain>
    </source>
</reference>
<accession>A0A5C5FT99</accession>
<feature type="region of interest" description="Disordered" evidence="1">
    <location>
        <begin position="222"/>
        <end position="242"/>
    </location>
</feature>
<dbReference type="AlphaFoldDB" id="A0A5C5FT99"/>
<protein>
    <recommendedName>
        <fullName evidence="2">Zn(2)-C6 fungal-type domain-containing protein</fullName>
    </recommendedName>
</protein>
<feature type="compositionally biased region" description="Low complexity" evidence="1">
    <location>
        <begin position="109"/>
        <end position="122"/>
    </location>
</feature>
<evidence type="ECO:0000259" key="2">
    <source>
        <dbReference type="PROSITE" id="PS50048"/>
    </source>
</evidence>
<proteinExistence type="predicted"/>
<evidence type="ECO:0000256" key="1">
    <source>
        <dbReference type="SAM" id="MobiDB-lite"/>
    </source>
</evidence>
<dbReference type="STRING" id="5288.A0A5C5FT99"/>
<gene>
    <name evidence="3" type="ORF">DMC30DRAFT_398511</name>
</gene>
<organism evidence="3 4">
    <name type="scientific">Rhodotorula diobovata</name>
    <dbReference type="NCBI Taxonomy" id="5288"/>
    <lineage>
        <taxon>Eukaryota</taxon>
        <taxon>Fungi</taxon>
        <taxon>Dikarya</taxon>
        <taxon>Basidiomycota</taxon>
        <taxon>Pucciniomycotina</taxon>
        <taxon>Microbotryomycetes</taxon>
        <taxon>Sporidiobolales</taxon>
        <taxon>Sporidiobolaceae</taxon>
        <taxon>Rhodotorula</taxon>
    </lineage>
</organism>
<dbReference type="OrthoDB" id="39175at2759"/>
<dbReference type="EMBL" id="SOZI01000075">
    <property type="protein sequence ID" value="TNY20127.1"/>
    <property type="molecule type" value="Genomic_DNA"/>
</dbReference>
<dbReference type="GO" id="GO:0008270">
    <property type="term" value="F:zinc ion binding"/>
    <property type="evidence" value="ECO:0007669"/>
    <property type="project" value="InterPro"/>
</dbReference>
<keyword evidence="4" id="KW-1185">Reference proteome</keyword>
<dbReference type="SUPFAM" id="SSF57701">
    <property type="entry name" value="Zn2/Cys6 DNA-binding domain"/>
    <property type="match status" value="1"/>
</dbReference>
<feature type="region of interest" description="Disordered" evidence="1">
    <location>
        <begin position="94"/>
        <end position="146"/>
    </location>
</feature>
<feature type="compositionally biased region" description="Polar residues" evidence="1">
    <location>
        <begin position="123"/>
        <end position="141"/>
    </location>
</feature>
<dbReference type="Pfam" id="PF00172">
    <property type="entry name" value="Zn_clus"/>
    <property type="match status" value="1"/>
</dbReference>
<evidence type="ECO:0000313" key="4">
    <source>
        <dbReference type="Proteomes" id="UP000311382"/>
    </source>
</evidence>
<dbReference type="Proteomes" id="UP000311382">
    <property type="component" value="Unassembled WGS sequence"/>
</dbReference>
<dbReference type="CDD" id="cd00067">
    <property type="entry name" value="GAL4"/>
    <property type="match status" value="1"/>
</dbReference>
<dbReference type="PROSITE" id="PS50048">
    <property type="entry name" value="ZN2_CY6_FUNGAL_2"/>
    <property type="match status" value="1"/>
</dbReference>
<dbReference type="GO" id="GO:0000981">
    <property type="term" value="F:DNA-binding transcription factor activity, RNA polymerase II-specific"/>
    <property type="evidence" value="ECO:0007669"/>
    <property type="project" value="InterPro"/>
</dbReference>
<dbReference type="InterPro" id="IPR001138">
    <property type="entry name" value="Zn2Cys6_DnaBD"/>
</dbReference>
<evidence type="ECO:0000313" key="3">
    <source>
        <dbReference type="EMBL" id="TNY20127.1"/>
    </source>
</evidence>
<dbReference type="Gene3D" id="4.10.240.10">
    <property type="entry name" value="Zn(2)-C6 fungal-type DNA-binding domain"/>
    <property type="match status" value="1"/>
</dbReference>
<comment type="caution">
    <text evidence="3">The sequence shown here is derived from an EMBL/GenBank/DDBJ whole genome shotgun (WGS) entry which is preliminary data.</text>
</comment>